<name>A0A1Y0LC39_TATCI</name>
<evidence type="ECO:0000313" key="4">
    <source>
        <dbReference type="EMBL" id="ARU95622.1"/>
    </source>
</evidence>
<dbReference type="SUPFAM" id="SSF46689">
    <property type="entry name" value="Homeodomain-like"/>
    <property type="match status" value="1"/>
</dbReference>
<dbReference type="SUPFAM" id="SSF52317">
    <property type="entry name" value="Class I glutamine amidotransferase-like"/>
    <property type="match status" value="1"/>
</dbReference>
<dbReference type="OrthoDB" id="9803764at2"/>
<dbReference type="PROSITE" id="PS01124">
    <property type="entry name" value="HTH_ARAC_FAMILY_2"/>
    <property type="match status" value="1"/>
</dbReference>
<dbReference type="Pfam" id="PF01965">
    <property type="entry name" value="DJ-1_PfpI"/>
    <property type="match status" value="1"/>
</dbReference>
<dbReference type="EMBL" id="CP015579">
    <property type="protein sequence ID" value="ARU95622.1"/>
    <property type="molecule type" value="Genomic_DNA"/>
</dbReference>
<evidence type="ECO:0000313" key="5">
    <source>
        <dbReference type="EMBL" id="ARU99664.1"/>
    </source>
</evidence>
<dbReference type="AlphaFoldDB" id="A0A1Y0LC39"/>
<dbReference type="EMBL" id="CP015581">
    <property type="protein sequence ID" value="ARU99664.1"/>
    <property type="molecule type" value="Genomic_DNA"/>
</dbReference>
<evidence type="ECO:0000259" key="3">
    <source>
        <dbReference type="PROSITE" id="PS01124"/>
    </source>
</evidence>
<dbReference type="PANTHER" id="PTHR43130">
    <property type="entry name" value="ARAC-FAMILY TRANSCRIPTIONAL REGULATOR"/>
    <property type="match status" value="1"/>
</dbReference>
<accession>A0A1Y0LC39</accession>
<dbReference type="KEGG" id="tci:A7K98_18980"/>
<dbReference type="RefSeq" id="WP_087489971.1">
    <property type="nucleotide sequence ID" value="NZ_CP015579.1"/>
</dbReference>
<protein>
    <submittedName>
        <fullName evidence="4">AraC family transcriptional regulator</fullName>
    </submittedName>
</protein>
<evidence type="ECO:0000313" key="7">
    <source>
        <dbReference type="Proteomes" id="UP000195814"/>
    </source>
</evidence>
<gene>
    <name evidence="4" type="ORF">A7K98_18980</name>
    <name evidence="5" type="ORF">A7K99_18965</name>
</gene>
<keyword evidence="2" id="KW-0804">Transcription</keyword>
<dbReference type="InterPro" id="IPR052158">
    <property type="entry name" value="INH-QAR"/>
</dbReference>
<keyword evidence="6" id="KW-1185">Reference proteome</keyword>
<dbReference type="Pfam" id="PF12833">
    <property type="entry name" value="HTH_18"/>
    <property type="match status" value="1"/>
</dbReference>
<dbReference type="InterPro" id="IPR029062">
    <property type="entry name" value="Class_I_gatase-like"/>
</dbReference>
<keyword evidence="1" id="KW-0805">Transcription regulation</keyword>
<dbReference type="Gene3D" id="3.40.50.880">
    <property type="match status" value="1"/>
</dbReference>
<proteinExistence type="predicted"/>
<dbReference type="InterPro" id="IPR018060">
    <property type="entry name" value="HTH_AraC"/>
</dbReference>
<reference evidence="6 7" key="1">
    <citation type="submission" date="2016-05" db="EMBL/GenBank/DDBJ databases">
        <title>Complete genome sequence of two 2,5-diketo-D-glunonic acid producing strain Tatumella citrea.</title>
        <authorList>
            <person name="Duan C."/>
            <person name="Yang J."/>
            <person name="Yang S."/>
        </authorList>
    </citation>
    <scope>NUCLEOTIDE SEQUENCE [LARGE SCALE GENOMIC DNA]</scope>
    <source>
        <strain evidence="5 6">ATCC 39140</strain>
        <strain evidence="4 7">DSM 13699</strain>
    </source>
</reference>
<dbReference type="GO" id="GO:0043565">
    <property type="term" value="F:sequence-specific DNA binding"/>
    <property type="evidence" value="ECO:0007669"/>
    <property type="project" value="InterPro"/>
</dbReference>
<dbReference type="GO" id="GO:0003700">
    <property type="term" value="F:DNA-binding transcription factor activity"/>
    <property type="evidence" value="ECO:0007669"/>
    <property type="project" value="InterPro"/>
</dbReference>
<sequence length="313" mass="34725">MARQVWFLTLPGVMALDITGPAETLRLAGPDIELRYTGPCPTVISSTQMTISDIAPLPEQLPVGSLLIIPGVDNSAWRLEQTAAIEAGNWLLTQQAAIRRGDVTLVCICAGALLAARTGLLDGVACTTHHQVLDRLRDMAPKARVVDNRVFIEDRGIWSSAGITTGIDLSLHLISRMFGPRKALEVAREMVVWFRRSGDDPQLSPWLRYRNHLHPAIHKVQDLISQHPEQSWPLSELADRVHISSRHLTRLFRRYLGVSVHEYQQQLRVAVAGQRLQQGEGIEKAALAAGFSSARQFRLTRSRLQESADESGC</sequence>
<evidence type="ECO:0000256" key="2">
    <source>
        <dbReference type="ARBA" id="ARBA00023163"/>
    </source>
</evidence>
<evidence type="ECO:0000256" key="1">
    <source>
        <dbReference type="ARBA" id="ARBA00023015"/>
    </source>
</evidence>
<organism evidence="4 7">
    <name type="scientific">Tatumella citrea</name>
    <name type="common">Pantoea citrea</name>
    <dbReference type="NCBI Taxonomy" id="53336"/>
    <lineage>
        <taxon>Bacteria</taxon>
        <taxon>Pseudomonadati</taxon>
        <taxon>Pseudomonadota</taxon>
        <taxon>Gammaproteobacteria</taxon>
        <taxon>Enterobacterales</taxon>
        <taxon>Erwiniaceae</taxon>
        <taxon>Tatumella</taxon>
    </lineage>
</organism>
<feature type="domain" description="HTH araC/xylS-type" evidence="3">
    <location>
        <begin position="218"/>
        <end position="297"/>
    </location>
</feature>
<dbReference type="Gene3D" id="1.10.10.60">
    <property type="entry name" value="Homeodomain-like"/>
    <property type="match status" value="1"/>
</dbReference>
<dbReference type="Proteomes" id="UP000195814">
    <property type="component" value="Chromosome"/>
</dbReference>
<dbReference type="SMART" id="SM00342">
    <property type="entry name" value="HTH_ARAC"/>
    <property type="match status" value="1"/>
</dbReference>
<dbReference type="Proteomes" id="UP000195729">
    <property type="component" value="Chromosome"/>
</dbReference>
<evidence type="ECO:0000313" key="6">
    <source>
        <dbReference type="Proteomes" id="UP000195729"/>
    </source>
</evidence>
<dbReference type="InterPro" id="IPR009057">
    <property type="entry name" value="Homeodomain-like_sf"/>
</dbReference>
<dbReference type="InterPro" id="IPR002818">
    <property type="entry name" value="DJ-1/PfpI"/>
</dbReference>
<dbReference type="PANTHER" id="PTHR43130:SF3">
    <property type="entry name" value="HTH-TYPE TRANSCRIPTIONAL REGULATOR RV1931C"/>
    <property type="match status" value="1"/>
</dbReference>